<evidence type="ECO:0000313" key="2">
    <source>
        <dbReference type="EMBL" id="ENN87868.1"/>
    </source>
</evidence>
<sequence>MGDHAVRHAVLADPGGEGTGVDAAEADDAARLKPLVEVLGGPVVRRIGDVGLEDDADRAVAGSRRQVFDVFLVRADIADVREGEGDDLAEIGWIGQNLLISRQRGVEADFGLDLTGRADTLAFDDCAIGENEKSSRLFGGPWGCRGHSHPVSGVVRGLEEAVGFRHVCSKVQPATEVTA</sequence>
<protein>
    <submittedName>
        <fullName evidence="2">Uncharacterized protein</fullName>
    </submittedName>
</protein>
<dbReference type="AlphaFoldDB" id="N6UCJ2"/>
<feature type="region of interest" description="Disordered" evidence="1">
    <location>
        <begin position="1"/>
        <end position="21"/>
    </location>
</feature>
<comment type="caution">
    <text evidence="2">The sequence shown here is derived from an EMBL/GenBank/DDBJ whole genome shotgun (WGS) entry which is preliminary data.</text>
</comment>
<keyword evidence="3" id="KW-1185">Reference proteome</keyword>
<name>N6UCJ2_9HYPH</name>
<organism evidence="2 3">
    <name type="scientific">Rhizobium freirei PRF 81</name>
    <dbReference type="NCBI Taxonomy" id="363754"/>
    <lineage>
        <taxon>Bacteria</taxon>
        <taxon>Pseudomonadati</taxon>
        <taxon>Pseudomonadota</taxon>
        <taxon>Alphaproteobacteria</taxon>
        <taxon>Hyphomicrobiales</taxon>
        <taxon>Rhizobiaceae</taxon>
        <taxon>Rhizobium/Agrobacterium group</taxon>
        <taxon>Rhizobium</taxon>
    </lineage>
</organism>
<dbReference type="STRING" id="363754.RHSP_48471"/>
<evidence type="ECO:0000256" key="1">
    <source>
        <dbReference type="SAM" id="MobiDB-lite"/>
    </source>
</evidence>
<accession>N6UCJ2</accession>
<dbReference type="EMBL" id="AQHN01000055">
    <property type="protein sequence ID" value="ENN87868.1"/>
    <property type="molecule type" value="Genomic_DNA"/>
</dbReference>
<evidence type="ECO:0000313" key="3">
    <source>
        <dbReference type="Proteomes" id="UP000012429"/>
    </source>
</evidence>
<gene>
    <name evidence="2" type="ORF">RHSP_48471</name>
</gene>
<dbReference type="Proteomes" id="UP000012429">
    <property type="component" value="Unassembled WGS sequence"/>
</dbReference>
<reference evidence="2 3" key="1">
    <citation type="journal article" date="2012" name="BMC Genomics">
        <title>Genomic basis of broad host range and environmental adaptability of Rhizobium tropici CIAT 899 and Rhizobium sp. PRF 81 which are used in inoculants for common bean (Phaseolus vulgaris L.).</title>
        <authorList>
            <person name="Ormeno-Orrillo E."/>
            <person name="Menna P."/>
            <person name="Almeida L.G."/>
            <person name="Ollero F.J."/>
            <person name="Nicolas M.F."/>
            <person name="Pains Rodrigues E."/>
            <person name="Shigueyoshi Nakatani A."/>
            <person name="Silva Batista J.S."/>
            <person name="Oliveira Chueire L.M."/>
            <person name="Souza R.C."/>
            <person name="Ribeiro Vasconcelos A.T."/>
            <person name="Megias M."/>
            <person name="Hungria M."/>
            <person name="Martinez-Romero E."/>
        </authorList>
    </citation>
    <scope>NUCLEOTIDE SEQUENCE [LARGE SCALE GENOMIC DNA]</scope>
    <source>
        <strain evidence="2 3">PRF 81</strain>
    </source>
</reference>
<proteinExistence type="predicted"/>